<feature type="domain" description="Glycosyl transferase family 1" evidence="1">
    <location>
        <begin position="178"/>
        <end position="329"/>
    </location>
</feature>
<dbReference type="Pfam" id="PF13439">
    <property type="entry name" value="Glyco_transf_4"/>
    <property type="match status" value="1"/>
</dbReference>
<keyword evidence="4" id="KW-1185">Reference proteome</keyword>
<name>A0ABT7ZSS7_9FLAO</name>
<evidence type="ECO:0000259" key="2">
    <source>
        <dbReference type="Pfam" id="PF13439"/>
    </source>
</evidence>
<gene>
    <name evidence="3" type="ORF">QMA06_04910</name>
</gene>
<dbReference type="InterPro" id="IPR001296">
    <property type="entry name" value="Glyco_trans_1"/>
</dbReference>
<dbReference type="PANTHER" id="PTHR12526">
    <property type="entry name" value="GLYCOSYLTRANSFERASE"/>
    <property type="match status" value="1"/>
</dbReference>
<dbReference type="PANTHER" id="PTHR12526:SF630">
    <property type="entry name" value="GLYCOSYLTRANSFERASE"/>
    <property type="match status" value="1"/>
</dbReference>
<organism evidence="3 4">
    <name type="scientific">Winogradskyella bathintestinalis</name>
    <dbReference type="NCBI Taxonomy" id="3035208"/>
    <lineage>
        <taxon>Bacteria</taxon>
        <taxon>Pseudomonadati</taxon>
        <taxon>Bacteroidota</taxon>
        <taxon>Flavobacteriia</taxon>
        <taxon>Flavobacteriales</taxon>
        <taxon>Flavobacteriaceae</taxon>
        <taxon>Winogradskyella</taxon>
    </lineage>
</organism>
<dbReference type="RefSeq" id="WP_290205733.1">
    <property type="nucleotide sequence ID" value="NZ_JASDDK010000001.1"/>
</dbReference>
<dbReference type="SUPFAM" id="SSF53756">
    <property type="entry name" value="UDP-Glycosyltransferase/glycogen phosphorylase"/>
    <property type="match status" value="1"/>
</dbReference>
<dbReference type="Proteomes" id="UP001231197">
    <property type="component" value="Unassembled WGS sequence"/>
</dbReference>
<dbReference type="InterPro" id="IPR028098">
    <property type="entry name" value="Glyco_trans_4-like_N"/>
</dbReference>
<keyword evidence="3" id="KW-0808">Transferase</keyword>
<dbReference type="Pfam" id="PF00534">
    <property type="entry name" value="Glycos_transf_1"/>
    <property type="match status" value="1"/>
</dbReference>
<dbReference type="EC" id="2.4.-.-" evidence="3"/>
<evidence type="ECO:0000259" key="1">
    <source>
        <dbReference type="Pfam" id="PF00534"/>
    </source>
</evidence>
<evidence type="ECO:0000313" key="3">
    <source>
        <dbReference type="EMBL" id="MDN3492050.1"/>
    </source>
</evidence>
<reference evidence="3 4" key="1">
    <citation type="journal article" date="2023" name="Int. J. Syst. Evol. Microbiol.">
        <title>Winogradskyella bathintestinalis sp. nov., isolated from the intestine of the deep-sea loosejaw dragonfish, Malacosteus niger.</title>
        <authorList>
            <person name="Uniacke-Lowe S."/>
            <person name="Johnson C.N."/>
            <person name="Stanton C."/>
            <person name="Hill C."/>
            <person name="Ross P."/>
        </authorList>
    </citation>
    <scope>NUCLEOTIDE SEQUENCE [LARGE SCALE GENOMIC DNA]</scope>
    <source>
        <strain evidence="3 4">APC 3343</strain>
    </source>
</reference>
<dbReference type="GO" id="GO:0016757">
    <property type="term" value="F:glycosyltransferase activity"/>
    <property type="evidence" value="ECO:0007669"/>
    <property type="project" value="UniProtKB-KW"/>
</dbReference>
<feature type="domain" description="Glycosyltransferase subfamily 4-like N-terminal" evidence="2">
    <location>
        <begin position="13"/>
        <end position="163"/>
    </location>
</feature>
<evidence type="ECO:0000313" key="4">
    <source>
        <dbReference type="Proteomes" id="UP001231197"/>
    </source>
</evidence>
<keyword evidence="3" id="KW-0328">Glycosyltransferase</keyword>
<sequence>MKILYLIEELGGGGKERRLVELLKGLSENRDYEVFLVLTKRTNKYPEINQLPINIHSLNGYSNFALIRQYFLILKKIKPNVIHTWSFKTSFYIALLKPLFTFKFIAGFIGDTFGFSKIKSLVGKQFIFKRADSVVSNSQLGLDAYHVPKTKGVVIYNGFDFNRISKSKISQLEGIGIKTPLKIVMLANVTKYKNYRLFIDIAEYFVKHRNDITFISIGEILPEFKSLVAPYINNNHSQIKFLGFRQDVSDLIKDCQIGLLCTYTEGISNSIIELMANGVPVVTNDLKGGTREVISNDIDGIICNDNKMVNSLQELIKDENLRETYSKNASCKIASDFTLTKMVFNYIKIYN</sequence>
<proteinExistence type="predicted"/>
<comment type="caution">
    <text evidence="3">The sequence shown here is derived from an EMBL/GenBank/DDBJ whole genome shotgun (WGS) entry which is preliminary data.</text>
</comment>
<dbReference type="Gene3D" id="3.40.50.2000">
    <property type="entry name" value="Glycogen Phosphorylase B"/>
    <property type="match status" value="2"/>
</dbReference>
<dbReference type="EMBL" id="JASDDK010000001">
    <property type="protein sequence ID" value="MDN3492050.1"/>
    <property type="molecule type" value="Genomic_DNA"/>
</dbReference>
<accession>A0ABT7ZSS7</accession>
<protein>
    <submittedName>
        <fullName evidence="3">Glycosyltransferase</fullName>
        <ecNumber evidence="3">2.4.-.-</ecNumber>
    </submittedName>
</protein>